<dbReference type="EMBL" id="JAUDFV010000139">
    <property type="protein sequence ID" value="KAL2724464.1"/>
    <property type="molecule type" value="Genomic_DNA"/>
</dbReference>
<reference evidence="9 10" key="1">
    <citation type="journal article" date="2024" name="Ann. Entomol. Soc. Am.">
        <title>Genomic analyses of the southern and eastern yellowjacket wasps (Hymenoptera: Vespidae) reveal evolutionary signatures of social life.</title>
        <authorList>
            <person name="Catto M.A."/>
            <person name="Caine P.B."/>
            <person name="Orr S.E."/>
            <person name="Hunt B.G."/>
            <person name="Goodisman M.A.D."/>
        </authorList>
    </citation>
    <scope>NUCLEOTIDE SEQUENCE [LARGE SCALE GENOMIC DNA]</scope>
    <source>
        <strain evidence="9">233</strain>
        <tissue evidence="9">Head and thorax</tissue>
    </source>
</reference>
<dbReference type="CDD" id="cd09171">
    <property type="entry name" value="PLDc_vPLD6_like"/>
    <property type="match status" value="1"/>
</dbReference>
<dbReference type="AlphaFoldDB" id="A0ABD2AV17"/>
<keyword evidence="7" id="KW-0812">Transmembrane</keyword>
<name>A0ABD2AV17_VESSQ</name>
<dbReference type="PANTHER" id="PTHR43856">
    <property type="entry name" value="CARDIOLIPIN HYDROLASE"/>
    <property type="match status" value="1"/>
</dbReference>
<keyword evidence="3" id="KW-0443">Lipid metabolism</keyword>
<proteinExistence type="inferred from homology"/>
<comment type="similarity">
    <text evidence="4">Belongs to the phospholipase D family. MitoPLD/Zucchini subfamily.</text>
</comment>
<dbReference type="Proteomes" id="UP001607302">
    <property type="component" value="Unassembled WGS sequence"/>
</dbReference>
<comment type="caution">
    <text evidence="9">The sequence shown here is derived from an EMBL/GenBank/DDBJ whole genome shotgun (WGS) entry which is preliminary data.</text>
</comment>
<feature type="transmembrane region" description="Helical" evidence="7">
    <location>
        <begin position="24"/>
        <end position="42"/>
    </location>
</feature>
<protein>
    <recommendedName>
        <fullName evidence="5">Mitochondrial cardiolipin hydrolase</fullName>
    </recommendedName>
    <alternativeName>
        <fullName evidence="6">Mitochondrial phospholipase</fullName>
    </alternativeName>
</protein>
<dbReference type="SUPFAM" id="SSF56024">
    <property type="entry name" value="Phospholipase D/nuclease"/>
    <property type="match status" value="1"/>
</dbReference>
<dbReference type="PANTHER" id="PTHR43856:SF1">
    <property type="entry name" value="MITOCHONDRIAL CARDIOLIPIN HYDROLASE"/>
    <property type="match status" value="1"/>
</dbReference>
<evidence type="ECO:0000256" key="5">
    <source>
        <dbReference type="ARBA" id="ARBA00040549"/>
    </source>
</evidence>
<dbReference type="Gene3D" id="3.30.870.10">
    <property type="entry name" value="Endonuclease Chain A"/>
    <property type="match status" value="1"/>
</dbReference>
<keyword evidence="7" id="KW-1133">Transmembrane helix</keyword>
<keyword evidence="7" id="KW-0472">Membrane</keyword>
<feature type="domain" description="PLD phosphodiesterase" evidence="8">
    <location>
        <begin position="170"/>
        <end position="197"/>
    </location>
</feature>
<evidence type="ECO:0000256" key="7">
    <source>
        <dbReference type="SAM" id="Phobius"/>
    </source>
</evidence>
<evidence type="ECO:0000313" key="9">
    <source>
        <dbReference type="EMBL" id="KAL2724464.1"/>
    </source>
</evidence>
<accession>A0ABD2AV17</accession>
<evidence type="ECO:0000259" key="8">
    <source>
        <dbReference type="PROSITE" id="PS50035"/>
    </source>
</evidence>
<dbReference type="InterPro" id="IPR025202">
    <property type="entry name" value="PLD-like_dom"/>
</dbReference>
<evidence type="ECO:0000256" key="3">
    <source>
        <dbReference type="ARBA" id="ARBA00023098"/>
    </source>
</evidence>
<evidence type="ECO:0000313" key="10">
    <source>
        <dbReference type="Proteomes" id="UP001607302"/>
    </source>
</evidence>
<organism evidence="9 10">
    <name type="scientific">Vespula squamosa</name>
    <name type="common">Southern yellow jacket</name>
    <name type="synonym">Wasp</name>
    <dbReference type="NCBI Taxonomy" id="30214"/>
    <lineage>
        <taxon>Eukaryota</taxon>
        <taxon>Metazoa</taxon>
        <taxon>Ecdysozoa</taxon>
        <taxon>Arthropoda</taxon>
        <taxon>Hexapoda</taxon>
        <taxon>Insecta</taxon>
        <taxon>Pterygota</taxon>
        <taxon>Neoptera</taxon>
        <taxon>Endopterygota</taxon>
        <taxon>Hymenoptera</taxon>
        <taxon>Apocrita</taxon>
        <taxon>Aculeata</taxon>
        <taxon>Vespoidea</taxon>
        <taxon>Vespidae</taxon>
        <taxon>Vespinae</taxon>
        <taxon>Vespula</taxon>
    </lineage>
</organism>
<dbReference type="SMART" id="SM00155">
    <property type="entry name" value="PLDc"/>
    <property type="match status" value="1"/>
</dbReference>
<dbReference type="InterPro" id="IPR051406">
    <property type="entry name" value="PLD_domain"/>
</dbReference>
<dbReference type="InterPro" id="IPR001736">
    <property type="entry name" value="PLipase_D/transphosphatidylase"/>
</dbReference>
<sequence length="254" mass="29769">MIRDIEFVKRTKDEISRITMNRSTMFFIAVGVISSEIIWQGYKRYRNLRWKNFFRGSVIKQKKRSLMEILFFTEESALCRPHLNSRNNCKKLNCAVANLNKLKKYLHSAKRTIDVCMYFFTSQQLGNVIMEAQKRGVAVRVIIDANMAQYDGNQGVAFRKASIKVRTKPSNNLMHHKFVIIDDDILITGSANWTMQALFGNAENVIITNHSVLVKRFVEEFKRLWEIYDKDFVESASLESQRIEIRQLKTIENR</sequence>
<keyword evidence="10" id="KW-1185">Reference proteome</keyword>
<dbReference type="GO" id="GO:0016042">
    <property type="term" value="P:lipid catabolic process"/>
    <property type="evidence" value="ECO:0007669"/>
    <property type="project" value="UniProtKB-KW"/>
</dbReference>
<dbReference type="GO" id="GO:0016787">
    <property type="term" value="F:hydrolase activity"/>
    <property type="evidence" value="ECO:0007669"/>
    <property type="project" value="UniProtKB-KW"/>
</dbReference>
<evidence type="ECO:0000256" key="1">
    <source>
        <dbReference type="ARBA" id="ARBA00022801"/>
    </source>
</evidence>
<dbReference type="Pfam" id="PF13091">
    <property type="entry name" value="PLDc_2"/>
    <property type="match status" value="1"/>
</dbReference>
<evidence type="ECO:0000256" key="6">
    <source>
        <dbReference type="ARBA" id="ARBA00043167"/>
    </source>
</evidence>
<evidence type="ECO:0000256" key="4">
    <source>
        <dbReference type="ARBA" id="ARBA00038012"/>
    </source>
</evidence>
<keyword evidence="2" id="KW-0442">Lipid degradation</keyword>
<dbReference type="PROSITE" id="PS50035">
    <property type="entry name" value="PLD"/>
    <property type="match status" value="1"/>
</dbReference>
<keyword evidence="1" id="KW-0378">Hydrolase</keyword>
<gene>
    <name evidence="9" type="ORF">V1478_008977</name>
</gene>
<evidence type="ECO:0000256" key="2">
    <source>
        <dbReference type="ARBA" id="ARBA00022963"/>
    </source>
</evidence>